<dbReference type="GO" id="GO:0030313">
    <property type="term" value="C:cell envelope"/>
    <property type="evidence" value="ECO:0007669"/>
    <property type="project" value="UniProtKB-SubCell"/>
</dbReference>
<comment type="caution">
    <text evidence="6">The sequence shown here is derived from an EMBL/GenBank/DDBJ whole genome shotgun (WGS) entry which is preliminary data.</text>
</comment>
<organism evidence="6">
    <name type="scientific">Turicibacter sanguinis</name>
    <dbReference type="NCBI Taxonomy" id="154288"/>
    <lineage>
        <taxon>Bacteria</taxon>
        <taxon>Bacillati</taxon>
        <taxon>Bacillota</taxon>
        <taxon>Erysipelotrichia</taxon>
        <taxon>Erysipelotrichales</taxon>
        <taxon>Turicibacteraceae</taxon>
        <taxon>Turicibacter</taxon>
    </lineage>
</organism>
<sequence>MKRKLLPVAGASILATSLLVGCSGRNEVLNSTDATKSTSKVTEVTFWHSMGGKGGEAIETLVSEFNSSQSNIKVVAEYQGSYDDSINKLKSAALGNSGPDIMQLYEVGTKWMIDSGYATPMQELIDRDGYDISSLEENILDYYKIDGTLYSMPFNTSTPILYYNKTAFEEVGLDPEVAPTNFDEILEFSKMLKTETRYGYSMRVYGWFFEQFLIKQGLDYANEGNGRDGIATSVVFDENGGAFNIIQGWKNLIDSGYVLNLGRSDDAVLDAFGSGKVAMIIGSTASLTDIKSKVGESFDLGTAYLPSVSSTDEGGVSIGGASLWIMDKGSDVKQEAAFEFIKFMVSAESQAKWAAATGYFSVTKDAYGIESMQEHLEKNPEFLTAINQLRESNNQSGALLGVFPEARASIEENIEKVLNNEIDSQTAVSNIAKTINTALEKYNKANN</sequence>
<reference evidence="6 7" key="1">
    <citation type="journal article" date="2019" name="Nat. Med.">
        <title>A library of human gut bacterial isolates paired with longitudinal multiomics data enables mechanistic microbiome research.</title>
        <authorList>
            <person name="Poyet M."/>
            <person name="Groussin M."/>
            <person name="Gibbons S.M."/>
            <person name="Avila-Pacheco J."/>
            <person name="Jiang X."/>
            <person name="Kearney S.M."/>
            <person name="Perrotta A.R."/>
            <person name="Berdy B."/>
            <person name="Zhao S."/>
            <person name="Lieberman T.D."/>
            <person name="Swanson P.K."/>
            <person name="Smith M."/>
            <person name="Roesemann S."/>
            <person name="Alexander J.E."/>
            <person name="Rich S.A."/>
            <person name="Livny J."/>
            <person name="Vlamakis H."/>
            <person name="Clish C."/>
            <person name="Bullock K."/>
            <person name="Deik A."/>
            <person name="Scott J."/>
            <person name="Pierce K.A."/>
            <person name="Xavier R.J."/>
            <person name="Alm E.J."/>
        </authorList>
    </citation>
    <scope>NUCLEOTIDE SEQUENCE</scope>
    <source>
        <strain evidence="6">BIOML-A179</strain>
        <strain evidence="5 7">BIOML-A198</strain>
    </source>
</reference>
<dbReference type="CDD" id="cd14748">
    <property type="entry name" value="PBP2_UgpB"/>
    <property type="match status" value="1"/>
</dbReference>
<proteinExistence type="inferred from homology"/>
<protein>
    <submittedName>
        <fullName evidence="6">Extracellular solute-binding protein</fullName>
    </submittedName>
</protein>
<dbReference type="PANTHER" id="PTHR43649:SF31">
    <property type="entry name" value="SN-GLYCEROL-3-PHOSPHATE-BINDING PERIPLASMIC PROTEIN UGPB"/>
    <property type="match status" value="1"/>
</dbReference>
<keyword evidence="3" id="KW-0813">Transport</keyword>
<keyword evidence="4" id="KW-0732">Signal</keyword>
<dbReference type="InterPro" id="IPR006059">
    <property type="entry name" value="SBP"/>
</dbReference>
<evidence type="ECO:0000256" key="3">
    <source>
        <dbReference type="ARBA" id="ARBA00022448"/>
    </source>
</evidence>
<dbReference type="Gene3D" id="3.40.190.10">
    <property type="entry name" value="Periplasmic binding protein-like II"/>
    <property type="match status" value="2"/>
</dbReference>
<dbReference type="InterPro" id="IPR050490">
    <property type="entry name" value="Bact_solute-bd_prot1"/>
</dbReference>
<evidence type="ECO:0000256" key="1">
    <source>
        <dbReference type="ARBA" id="ARBA00004196"/>
    </source>
</evidence>
<dbReference type="EMBL" id="WMQV01000006">
    <property type="protein sequence ID" value="MTL93724.1"/>
    <property type="molecule type" value="Genomic_DNA"/>
</dbReference>
<evidence type="ECO:0000256" key="4">
    <source>
        <dbReference type="ARBA" id="ARBA00022729"/>
    </source>
</evidence>
<dbReference type="PANTHER" id="PTHR43649">
    <property type="entry name" value="ARABINOSE-BINDING PROTEIN-RELATED"/>
    <property type="match status" value="1"/>
</dbReference>
<dbReference type="AlphaFoldDB" id="A0A6I3NI17"/>
<gene>
    <name evidence="6" type="ORF">GMA64_04215</name>
    <name evidence="5" type="ORF">GMA92_03200</name>
</gene>
<evidence type="ECO:0000313" key="7">
    <source>
        <dbReference type="Proteomes" id="UP000487649"/>
    </source>
</evidence>
<accession>A0A6I3NI17</accession>
<dbReference type="RefSeq" id="WP_006783923.1">
    <property type="nucleotide sequence ID" value="NZ_CP053187.1"/>
</dbReference>
<comment type="subcellular location">
    <subcellularLocation>
        <location evidence="1">Cell envelope</location>
    </subcellularLocation>
</comment>
<dbReference type="PROSITE" id="PS51257">
    <property type="entry name" value="PROKAR_LIPOPROTEIN"/>
    <property type="match status" value="1"/>
</dbReference>
<dbReference type="Proteomes" id="UP000487649">
    <property type="component" value="Unassembled WGS sequence"/>
</dbReference>
<comment type="similarity">
    <text evidence="2">Belongs to the bacterial solute-binding protein 1 family.</text>
</comment>
<dbReference type="EMBL" id="WMQE01000005">
    <property type="protein sequence ID" value="MTK20445.1"/>
    <property type="molecule type" value="Genomic_DNA"/>
</dbReference>
<evidence type="ECO:0000256" key="2">
    <source>
        <dbReference type="ARBA" id="ARBA00008520"/>
    </source>
</evidence>
<name>A0A6I3NI17_9FIRM</name>
<evidence type="ECO:0000313" key="5">
    <source>
        <dbReference type="EMBL" id="MTK20445.1"/>
    </source>
</evidence>
<dbReference type="SUPFAM" id="SSF53850">
    <property type="entry name" value="Periplasmic binding protein-like II"/>
    <property type="match status" value="1"/>
</dbReference>
<dbReference type="Pfam" id="PF13416">
    <property type="entry name" value="SBP_bac_8"/>
    <property type="match status" value="1"/>
</dbReference>
<evidence type="ECO:0000313" key="6">
    <source>
        <dbReference type="EMBL" id="MTL93724.1"/>
    </source>
</evidence>
<dbReference type="GeneID" id="60058188"/>